<dbReference type="InterPro" id="IPR006145">
    <property type="entry name" value="PsdUridine_synth_RsuA/RluA"/>
</dbReference>
<comment type="caution">
    <text evidence="8">The sequence shown here is derived from an EMBL/GenBank/DDBJ whole genome shotgun (WGS) entry which is preliminary data.</text>
</comment>
<feature type="domain" description="Pseudouridine synthase RsuA/RluA-like" evidence="7">
    <location>
        <begin position="91"/>
        <end position="241"/>
    </location>
</feature>
<keyword evidence="3 6" id="KW-0413">Isomerase</keyword>
<evidence type="ECO:0000256" key="5">
    <source>
        <dbReference type="PROSITE-ProRule" id="PRU00182"/>
    </source>
</evidence>
<accession>A0A9D1CIH3</accession>
<dbReference type="AlphaFoldDB" id="A0A9D1CIH3"/>
<keyword evidence="5" id="KW-0694">RNA-binding</keyword>
<dbReference type="GO" id="GO:0000455">
    <property type="term" value="P:enzyme-directed rRNA pseudouridine synthesis"/>
    <property type="evidence" value="ECO:0007669"/>
    <property type="project" value="TreeGrafter"/>
</dbReference>
<reference evidence="8" key="1">
    <citation type="submission" date="2020-10" db="EMBL/GenBank/DDBJ databases">
        <authorList>
            <person name="Gilroy R."/>
        </authorList>
    </citation>
    <scope>NUCLEOTIDE SEQUENCE</scope>
    <source>
        <strain evidence="8">ChiGjej2B2-12916</strain>
    </source>
</reference>
<dbReference type="InterPro" id="IPR006224">
    <property type="entry name" value="PsdUridine_synth_RluA-like_CS"/>
</dbReference>
<evidence type="ECO:0000256" key="6">
    <source>
        <dbReference type="RuleBase" id="RU362028"/>
    </source>
</evidence>
<gene>
    <name evidence="8" type="ORF">IAD31_08635</name>
</gene>
<proteinExistence type="inferred from homology"/>
<evidence type="ECO:0000256" key="2">
    <source>
        <dbReference type="ARBA" id="ARBA00010876"/>
    </source>
</evidence>
<organism evidence="8 9">
    <name type="scientific">Candidatus Enterenecus faecium</name>
    <dbReference type="NCBI Taxonomy" id="2840780"/>
    <lineage>
        <taxon>Bacteria</taxon>
        <taxon>Bacillati</taxon>
        <taxon>Bacillota</taxon>
        <taxon>Clostridia</taxon>
        <taxon>Eubacteriales</taxon>
        <taxon>Candidatus Enterenecus</taxon>
    </lineage>
</organism>
<evidence type="ECO:0000313" key="9">
    <source>
        <dbReference type="Proteomes" id="UP000886879"/>
    </source>
</evidence>
<dbReference type="GO" id="GO:0003723">
    <property type="term" value="F:RNA binding"/>
    <property type="evidence" value="ECO:0007669"/>
    <property type="project" value="UniProtKB-KW"/>
</dbReference>
<dbReference type="PROSITE" id="PS01129">
    <property type="entry name" value="PSI_RLU"/>
    <property type="match status" value="1"/>
</dbReference>
<dbReference type="EMBL" id="DVFO01000091">
    <property type="protein sequence ID" value="HIQ61639.1"/>
    <property type="molecule type" value="Genomic_DNA"/>
</dbReference>
<evidence type="ECO:0000256" key="4">
    <source>
        <dbReference type="PIRSR" id="PIRSR606225-1"/>
    </source>
</evidence>
<dbReference type="GO" id="GO:0140098">
    <property type="term" value="F:catalytic activity, acting on RNA"/>
    <property type="evidence" value="ECO:0007669"/>
    <property type="project" value="UniProtKB-ARBA"/>
</dbReference>
<dbReference type="InterPro" id="IPR006225">
    <property type="entry name" value="PsdUridine_synth_RluC/D"/>
</dbReference>
<dbReference type="Pfam" id="PF00849">
    <property type="entry name" value="PseudoU_synth_2"/>
    <property type="match status" value="1"/>
</dbReference>
<dbReference type="InterPro" id="IPR020103">
    <property type="entry name" value="PsdUridine_synth_cat_dom_sf"/>
</dbReference>
<evidence type="ECO:0000256" key="1">
    <source>
        <dbReference type="ARBA" id="ARBA00000073"/>
    </source>
</evidence>
<dbReference type="PANTHER" id="PTHR21600">
    <property type="entry name" value="MITOCHONDRIAL RNA PSEUDOURIDINE SYNTHASE"/>
    <property type="match status" value="1"/>
</dbReference>
<dbReference type="Proteomes" id="UP000886879">
    <property type="component" value="Unassembled WGS sequence"/>
</dbReference>
<comment type="function">
    <text evidence="6">Responsible for synthesis of pseudouridine from uracil.</text>
</comment>
<protein>
    <recommendedName>
        <fullName evidence="6">Pseudouridine synthase</fullName>
        <ecNumber evidence="6">5.4.99.-</ecNumber>
    </recommendedName>
</protein>
<comment type="catalytic activity">
    <reaction evidence="1 6">
        <text>a uridine in RNA = a pseudouridine in RNA</text>
        <dbReference type="Rhea" id="RHEA:48348"/>
        <dbReference type="Rhea" id="RHEA-COMP:12068"/>
        <dbReference type="Rhea" id="RHEA-COMP:12069"/>
        <dbReference type="ChEBI" id="CHEBI:65314"/>
        <dbReference type="ChEBI" id="CHEBI:65315"/>
    </reaction>
</comment>
<dbReference type="EC" id="5.4.99.-" evidence="6"/>
<reference evidence="8" key="2">
    <citation type="journal article" date="2021" name="PeerJ">
        <title>Extensive microbial diversity within the chicken gut microbiome revealed by metagenomics and culture.</title>
        <authorList>
            <person name="Gilroy R."/>
            <person name="Ravi A."/>
            <person name="Getino M."/>
            <person name="Pursley I."/>
            <person name="Horton D.L."/>
            <person name="Alikhan N.F."/>
            <person name="Baker D."/>
            <person name="Gharbi K."/>
            <person name="Hall N."/>
            <person name="Watson M."/>
            <person name="Adriaenssens E.M."/>
            <person name="Foster-Nyarko E."/>
            <person name="Jarju S."/>
            <person name="Secka A."/>
            <person name="Antonio M."/>
            <person name="Oren A."/>
            <person name="Chaudhuri R.R."/>
            <person name="La Ragione R."/>
            <person name="Hildebrand F."/>
            <person name="Pallen M.J."/>
        </authorList>
    </citation>
    <scope>NUCLEOTIDE SEQUENCE</scope>
    <source>
        <strain evidence="8">ChiGjej2B2-12916</strain>
    </source>
</reference>
<name>A0A9D1CIH3_9FIRM</name>
<feature type="active site" evidence="4">
    <location>
        <position position="138"/>
    </location>
</feature>
<dbReference type="CDD" id="cd02869">
    <property type="entry name" value="PseudoU_synth_RluA_like"/>
    <property type="match status" value="1"/>
</dbReference>
<dbReference type="PANTHER" id="PTHR21600:SF44">
    <property type="entry name" value="RIBOSOMAL LARGE SUBUNIT PSEUDOURIDINE SYNTHASE D"/>
    <property type="match status" value="1"/>
</dbReference>
<dbReference type="GO" id="GO:0009982">
    <property type="term" value="F:pseudouridine synthase activity"/>
    <property type="evidence" value="ECO:0007669"/>
    <property type="project" value="InterPro"/>
</dbReference>
<dbReference type="InterPro" id="IPR050188">
    <property type="entry name" value="RluA_PseudoU_synthase"/>
</dbReference>
<comment type="similarity">
    <text evidence="2 6">Belongs to the pseudouridine synthase RluA family.</text>
</comment>
<dbReference type="PROSITE" id="PS50889">
    <property type="entry name" value="S4"/>
    <property type="match status" value="1"/>
</dbReference>
<dbReference type="Gene3D" id="3.30.2350.10">
    <property type="entry name" value="Pseudouridine synthase"/>
    <property type="match status" value="1"/>
</dbReference>
<evidence type="ECO:0000256" key="3">
    <source>
        <dbReference type="ARBA" id="ARBA00023235"/>
    </source>
</evidence>
<dbReference type="SUPFAM" id="SSF55120">
    <property type="entry name" value="Pseudouridine synthase"/>
    <property type="match status" value="1"/>
</dbReference>
<dbReference type="NCBIfam" id="TIGR00005">
    <property type="entry name" value="rluA_subfam"/>
    <property type="match status" value="1"/>
</dbReference>
<sequence length="303" mass="33571">MAARYLRVPIQGDLVGLEVNTILRRRLHLSGTVLRRIKWLSDGITVDGQRVTVRYRVQAGEVLSVRLTDPAPTSGTVPTPGPLDLIWEDEDVVVVNKPPGLLVHPSHGHFADTLGNFLMYHYQQTGQDCDFHPVHRLDKGTSGLLVVAKHPHAQEQLKQQLHTEAFRRVYLAICDGQPPAPSGTVDAPIGLAPDSRARAVCPDGQSARTDYRVLQSWEGRSLVELQLDTGRTHQIRVHMAHLGCPLTGDFLYGTEQPEKIARPALHSHQLSFTHPITGEHLAFTQPLPEDMAALLPNTQEVFL</sequence>
<evidence type="ECO:0000259" key="7">
    <source>
        <dbReference type="Pfam" id="PF00849"/>
    </source>
</evidence>
<evidence type="ECO:0000313" key="8">
    <source>
        <dbReference type="EMBL" id="HIQ61639.1"/>
    </source>
</evidence>